<organism evidence="2 3">
    <name type="scientific">Monilinia fructicola</name>
    <name type="common">Brown rot fungus</name>
    <name type="synonym">Ciboria fructicola</name>
    <dbReference type="NCBI Taxonomy" id="38448"/>
    <lineage>
        <taxon>Eukaryota</taxon>
        <taxon>Fungi</taxon>
        <taxon>Dikarya</taxon>
        <taxon>Ascomycota</taxon>
        <taxon>Pezizomycotina</taxon>
        <taxon>Leotiomycetes</taxon>
        <taxon>Helotiales</taxon>
        <taxon>Sclerotiniaceae</taxon>
        <taxon>Monilinia</taxon>
    </lineage>
</organism>
<comment type="caution">
    <text evidence="2">The sequence shown here is derived from an EMBL/GenBank/DDBJ whole genome shotgun (WGS) entry which is preliminary data.</text>
</comment>
<keyword evidence="1" id="KW-0812">Transmembrane</keyword>
<proteinExistence type="predicted"/>
<feature type="transmembrane region" description="Helical" evidence="1">
    <location>
        <begin position="6"/>
        <end position="29"/>
    </location>
</feature>
<evidence type="ECO:0000313" key="2">
    <source>
        <dbReference type="EMBL" id="KAA8563774.1"/>
    </source>
</evidence>
<dbReference type="OrthoDB" id="10468390at2759"/>
<reference evidence="2 3" key="1">
    <citation type="submission" date="2019-06" db="EMBL/GenBank/DDBJ databases">
        <title>Genome Sequence of the Brown Rot Fungal Pathogen Monilinia fructicola.</title>
        <authorList>
            <person name="De Miccolis Angelini R.M."/>
            <person name="Landi L."/>
            <person name="Abate D."/>
            <person name="Pollastro S."/>
            <person name="Romanazzi G."/>
            <person name="Faretra F."/>
        </authorList>
    </citation>
    <scope>NUCLEOTIDE SEQUENCE [LARGE SCALE GENOMIC DNA]</scope>
    <source>
        <strain evidence="2 3">Mfrc123</strain>
    </source>
</reference>
<keyword evidence="3" id="KW-1185">Reference proteome</keyword>
<dbReference type="AlphaFoldDB" id="A0A5M9J3U1"/>
<sequence length="152" mass="17726">MALSAIIIVVIALASLLFGVILTCMGFCIHRWKRDLQFECFCPGDNYAQMCSQRRALYYAQQSVWRHEAFSRTGKQSRKWLLKEIKAINVKATSEEQVNSKTSSPCCADRWDFEAWEMYERFDAKFRERLAAGDDELEASRKANEDMDKEIY</sequence>
<protein>
    <submittedName>
        <fullName evidence="2">Uncharacterized protein</fullName>
    </submittedName>
</protein>
<evidence type="ECO:0000313" key="3">
    <source>
        <dbReference type="Proteomes" id="UP000322873"/>
    </source>
</evidence>
<dbReference type="VEuPathDB" id="FungiDB:MFRU_024g00390"/>
<evidence type="ECO:0000256" key="1">
    <source>
        <dbReference type="SAM" id="Phobius"/>
    </source>
</evidence>
<keyword evidence="1" id="KW-1133">Transmembrane helix</keyword>
<gene>
    <name evidence="2" type="ORF">EYC84_011791</name>
</gene>
<name>A0A5M9J3U1_MONFR</name>
<dbReference type="Proteomes" id="UP000322873">
    <property type="component" value="Unassembled WGS sequence"/>
</dbReference>
<accession>A0A5M9J3U1</accession>
<keyword evidence="1" id="KW-0472">Membrane</keyword>
<dbReference type="EMBL" id="VICG01000016">
    <property type="protein sequence ID" value="KAA8563774.1"/>
    <property type="molecule type" value="Genomic_DNA"/>
</dbReference>